<dbReference type="SUPFAM" id="SSF55676">
    <property type="entry name" value="CytB endotoxin-like"/>
    <property type="match status" value="1"/>
</dbReference>
<dbReference type="AlphaFoldDB" id="A0A0U1S5R6"/>
<sequence>MYTKNFSKRGNKMLGNNGPRVPSIPRPFKYIVWPVSSDILDTFNKVFYVQPNCDKPFHYLANAFQPQVRILLLNFNFEKALCKNSKSHCSPIVKSYNLFIKLKSTAAHNSGSDKRIARQEVLGLVICGPDLPLSVAYTGGTYKYLYKFQILKHIKHGFYGETENTLKHLRLKFVFPIQDTYTGGVVTKYPSTLSVTEPAQTTSLILDNDSFCQLTREDLTFELQATVAFRNRPIGDLFVNNYSILQRQINKIHNLKFS</sequence>
<evidence type="ECO:0000313" key="1">
    <source>
        <dbReference type="EMBL" id="ADM53423.1"/>
    </source>
</evidence>
<dbReference type="EMBL" id="HM596591">
    <property type="protein sequence ID" value="ADM53423.1"/>
    <property type="molecule type" value="Genomic_DNA"/>
</dbReference>
<protein>
    <submittedName>
        <fullName evidence="1">Cyt3Aa1</fullName>
    </submittedName>
</protein>
<dbReference type="InterPro" id="IPR035918">
    <property type="entry name" value="CytB_endotoxin-like_sf"/>
</dbReference>
<proteinExistence type="predicted"/>
<dbReference type="Gene3D" id="3.40.198.10">
    <property type="entry name" value="Delta-endotoxin CytB-like"/>
    <property type="match status" value="1"/>
</dbReference>
<accession>A0A0U1S5R6</accession>
<name>A0A0U1S5R6_BACTU</name>
<reference evidence="1" key="1">
    <citation type="submission" date="2010-06" db="EMBL/GenBank/DDBJ databases">
        <title>Characterization of a novel cyt gene from Bacillus thuringiensis strain TD516.</title>
        <authorList>
            <person name="Zhu J."/>
            <person name="Li P."/>
            <person name="Zheng A."/>
        </authorList>
    </citation>
    <scope>NUCLEOTIDE SEQUENCE</scope>
    <source>
        <strain evidence="1">TD516</strain>
    </source>
</reference>
<organism evidence="1">
    <name type="scientific">Bacillus thuringiensis</name>
    <dbReference type="NCBI Taxonomy" id="1428"/>
    <lineage>
        <taxon>Bacteria</taxon>
        <taxon>Bacillati</taxon>
        <taxon>Bacillota</taxon>
        <taxon>Bacilli</taxon>
        <taxon>Bacillales</taxon>
        <taxon>Bacillaceae</taxon>
        <taxon>Bacillus</taxon>
        <taxon>Bacillus cereus group</taxon>
    </lineage>
</organism>